<dbReference type="PANTHER" id="PTHR13316:SF0">
    <property type="entry name" value="ZINC FINGER CCHC DOMAIN-CONTAINING PROTEIN 8"/>
    <property type="match status" value="1"/>
</dbReference>
<keyword evidence="3" id="KW-0479">Metal-binding</keyword>
<dbReference type="InterPro" id="IPR036875">
    <property type="entry name" value="Znf_CCHC_sf"/>
</dbReference>
<evidence type="ECO:0000313" key="10">
    <source>
        <dbReference type="EMBL" id="JAS19021.1"/>
    </source>
</evidence>
<dbReference type="GO" id="GO:0005654">
    <property type="term" value="C:nucleoplasm"/>
    <property type="evidence" value="ECO:0007669"/>
    <property type="project" value="UniProtKB-SubCell"/>
</dbReference>
<dbReference type="EMBL" id="GEDC01031389">
    <property type="protein sequence ID" value="JAS05909.1"/>
    <property type="molecule type" value="Transcribed_RNA"/>
</dbReference>
<dbReference type="PANTHER" id="PTHR13316">
    <property type="entry name" value="ZINC FINGER, CCHC DOMAIN CONTAINING 8"/>
    <property type="match status" value="1"/>
</dbReference>
<keyword evidence="6" id="KW-0539">Nucleus</keyword>
<dbReference type="EMBL" id="GEDC01018277">
    <property type="protein sequence ID" value="JAS19021.1"/>
    <property type="molecule type" value="Transcribed_RNA"/>
</dbReference>
<protein>
    <recommendedName>
        <fullName evidence="8">CCHC-type domain-containing protein</fullName>
    </recommendedName>
</protein>
<dbReference type="PROSITE" id="PS50158">
    <property type="entry name" value="ZF_CCHC"/>
    <property type="match status" value="1"/>
</dbReference>
<evidence type="ECO:0000313" key="9">
    <source>
        <dbReference type="EMBL" id="JAS05909.1"/>
    </source>
</evidence>
<dbReference type="Pfam" id="PF04046">
    <property type="entry name" value="PSP"/>
    <property type="match status" value="1"/>
</dbReference>
<dbReference type="EMBL" id="GEDC01001098">
    <property type="protein sequence ID" value="JAS36200.1"/>
    <property type="molecule type" value="Transcribed_RNA"/>
</dbReference>
<evidence type="ECO:0000256" key="3">
    <source>
        <dbReference type="ARBA" id="ARBA00022723"/>
    </source>
</evidence>
<dbReference type="GO" id="GO:0008270">
    <property type="term" value="F:zinc ion binding"/>
    <property type="evidence" value="ECO:0007669"/>
    <property type="project" value="UniProtKB-KW"/>
</dbReference>
<comment type="subcellular location">
    <subcellularLocation>
        <location evidence="1">Nucleus</location>
        <location evidence="1">Nucleoplasm</location>
    </subcellularLocation>
</comment>
<evidence type="ECO:0000259" key="8">
    <source>
        <dbReference type="PROSITE" id="PS50158"/>
    </source>
</evidence>
<dbReference type="InterPro" id="IPR006568">
    <property type="entry name" value="PSP_pro-rich"/>
</dbReference>
<gene>
    <name evidence="10" type="ORF">g.12336</name>
    <name evidence="9" type="ORF">g.12338</name>
    <name evidence="11" type="ORF">g.12340</name>
</gene>
<comment type="similarity">
    <text evidence="2">Belongs to the ZCCHC8 family.</text>
</comment>
<evidence type="ECO:0000256" key="6">
    <source>
        <dbReference type="ARBA" id="ARBA00023242"/>
    </source>
</evidence>
<evidence type="ECO:0000256" key="1">
    <source>
        <dbReference type="ARBA" id="ARBA00004642"/>
    </source>
</evidence>
<evidence type="ECO:0000313" key="11">
    <source>
        <dbReference type="EMBL" id="JAS36200.1"/>
    </source>
</evidence>
<dbReference type="GO" id="GO:0003723">
    <property type="term" value="F:RNA binding"/>
    <property type="evidence" value="ECO:0007669"/>
    <property type="project" value="TreeGrafter"/>
</dbReference>
<evidence type="ECO:0000256" key="5">
    <source>
        <dbReference type="ARBA" id="ARBA00022833"/>
    </source>
</evidence>
<dbReference type="InterPro" id="IPR001878">
    <property type="entry name" value="Znf_CCHC"/>
</dbReference>
<proteinExistence type="inferred from homology"/>
<keyword evidence="4 7" id="KW-0863">Zinc-finger</keyword>
<organism evidence="10">
    <name type="scientific">Clastoptera arizonana</name>
    <name type="common">Arizona spittle bug</name>
    <dbReference type="NCBI Taxonomy" id="38151"/>
    <lineage>
        <taxon>Eukaryota</taxon>
        <taxon>Metazoa</taxon>
        <taxon>Ecdysozoa</taxon>
        <taxon>Arthropoda</taxon>
        <taxon>Hexapoda</taxon>
        <taxon>Insecta</taxon>
        <taxon>Pterygota</taxon>
        <taxon>Neoptera</taxon>
        <taxon>Paraneoptera</taxon>
        <taxon>Hemiptera</taxon>
        <taxon>Auchenorrhyncha</taxon>
        <taxon>Cercopoidea</taxon>
        <taxon>Clastopteridae</taxon>
        <taxon>Clastoptera</taxon>
    </lineage>
</organism>
<dbReference type="SUPFAM" id="SSF57756">
    <property type="entry name" value="Retrovirus zinc finger-like domains"/>
    <property type="match status" value="1"/>
</dbReference>
<dbReference type="GO" id="GO:0071013">
    <property type="term" value="C:catalytic step 2 spliceosome"/>
    <property type="evidence" value="ECO:0007669"/>
    <property type="project" value="TreeGrafter"/>
</dbReference>
<dbReference type="InterPro" id="IPR052115">
    <property type="entry name" value="NEXT_complex_subunit_ZCCHC8"/>
</dbReference>
<accession>A0A1B6D012</accession>
<name>A0A1B6D012_9HEMI</name>
<keyword evidence="5" id="KW-0862">Zinc</keyword>
<feature type="domain" description="CCHC-type" evidence="8">
    <location>
        <begin position="58"/>
        <end position="73"/>
    </location>
</feature>
<evidence type="ECO:0000256" key="7">
    <source>
        <dbReference type="PROSITE-ProRule" id="PRU00047"/>
    </source>
</evidence>
<dbReference type="Gene3D" id="4.10.60.10">
    <property type="entry name" value="Zinc finger, CCHC-type"/>
    <property type="match status" value="1"/>
</dbReference>
<sequence>MEVAEEEKRNVLFMIDTIPKNENVDIPKFSSKFEVLTSLQDRIDVLTKKPRYKPINCCFNCGSDGHSLRDCSEPRDHREIARNKKLFQDSKSNNKNGYVFQRYHLEEEQKYAHYKPGKISKSLRSALGITSYQLPPYIYNMRLLGYPLGWLEEIRVSHSGITMFDGSGNEVTYPEDEEGEVVRPEERDKYDVKKIISYPGFNVPPSSKVTDEYEKFKVPPFDIRQSKECLIEGLKASERNCNHHKFMLQSEIVNIDESIKINTDMEVEDIPEIGLLPEDGCGFIPPLPEHEILPPPPPDDKPVDNNGDVEGSSMNLSLQDLESKKHELLAELNDTSCATTPPSTNLGKIKAVDLGTPVLKSVSPYSCLPSANSFSSNICDVINFENLPDSTGKYEKMSGVIRKVRTKVSKMQLFKS</sequence>
<evidence type="ECO:0000256" key="4">
    <source>
        <dbReference type="ARBA" id="ARBA00022771"/>
    </source>
</evidence>
<dbReference type="AlphaFoldDB" id="A0A1B6D012"/>
<reference evidence="10" key="1">
    <citation type="submission" date="2015-12" db="EMBL/GenBank/DDBJ databases">
        <title>De novo transcriptome assembly of four potential Pierce s Disease insect vectors from Arizona vineyards.</title>
        <authorList>
            <person name="Tassone E.E."/>
        </authorList>
    </citation>
    <scope>NUCLEOTIDE SEQUENCE</scope>
</reference>
<evidence type="ECO:0000256" key="2">
    <source>
        <dbReference type="ARBA" id="ARBA00007497"/>
    </source>
</evidence>
<dbReference type="SMART" id="SM00581">
    <property type="entry name" value="PSP"/>
    <property type="match status" value="1"/>
</dbReference>